<name>A0A022QV79_ERYGU</name>
<dbReference type="Proteomes" id="UP000030748">
    <property type="component" value="Unassembled WGS sequence"/>
</dbReference>
<dbReference type="PANTHER" id="PTHR47812">
    <property type="entry name" value="SMR (SMALL MUTS RELATED) DOMAIN-CONTAINING PROTEIN"/>
    <property type="match status" value="1"/>
</dbReference>
<protein>
    <recommendedName>
        <fullName evidence="3">Smr domain-containing protein</fullName>
    </recommendedName>
</protein>
<proteinExistence type="predicted"/>
<dbReference type="PANTHER" id="PTHR47812:SF2">
    <property type="entry name" value="SMR (SMALL MUTS RELATED) DOMAIN-CONTAINING PROTEIN"/>
    <property type="match status" value="1"/>
</dbReference>
<sequence>MNFPSLLDTQNRNFQTPVVPPTNNSIPVTVNKAYQKLKFLHSWAEETLILDVLAGVNNNIDEALSLLQAMLISDANTNQLESSTNHFTGESSADMSISSNDIKEDESRPSVQLLDAAKSLPIEPEFEFEQDDVYLIYRKDAIRMTRSASRHSKAANDAYLRGDHTSALRFSLKAQEDWTDAEKLNAKAAKEILTLRNHKNDPWTLDLHGLHSAEAVEALRERLQNVENLVKKTNYLATSNGVHKESGLSVAASVQSNTSFKMENFGRHHPSSRHRPMLLQVITGKGNHSRGEAALPSAIRSFLTENRYHFDETRAGVIMIRPKLRY</sequence>
<dbReference type="PROSITE" id="PS50828">
    <property type="entry name" value="SMR"/>
    <property type="match status" value="1"/>
</dbReference>
<keyword evidence="5" id="KW-1185">Reference proteome</keyword>
<evidence type="ECO:0000259" key="3">
    <source>
        <dbReference type="PROSITE" id="PS50828"/>
    </source>
</evidence>
<dbReference type="Gene3D" id="3.30.1370.110">
    <property type="match status" value="1"/>
</dbReference>
<dbReference type="SMART" id="SM00463">
    <property type="entry name" value="SMR"/>
    <property type="match status" value="1"/>
</dbReference>
<organism evidence="4 5">
    <name type="scientific">Erythranthe guttata</name>
    <name type="common">Yellow monkey flower</name>
    <name type="synonym">Mimulus guttatus</name>
    <dbReference type="NCBI Taxonomy" id="4155"/>
    <lineage>
        <taxon>Eukaryota</taxon>
        <taxon>Viridiplantae</taxon>
        <taxon>Streptophyta</taxon>
        <taxon>Embryophyta</taxon>
        <taxon>Tracheophyta</taxon>
        <taxon>Spermatophyta</taxon>
        <taxon>Magnoliopsida</taxon>
        <taxon>eudicotyledons</taxon>
        <taxon>Gunneridae</taxon>
        <taxon>Pentapetalae</taxon>
        <taxon>asterids</taxon>
        <taxon>lamiids</taxon>
        <taxon>Lamiales</taxon>
        <taxon>Phrymaceae</taxon>
        <taxon>Erythranthe</taxon>
    </lineage>
</organism>
<dbReference type="InterPro" id="IPR013899">
    <property type="entry name" value="DUF1771"/>
</dbReference>
<feature type="coiled-coil region" evidence="1">
    <location>
        <begin position="181"/>
        <end position="236"/>
    </location>
</feature>
<dbReference type="eggNOG" id="KOG2401">
    <property type="taxonomic scope" value="Eukaryota"/>
</dbReference>
<feature type="region of interest" description="Disordered" evidence="2">
    <location>
        <begin position="1"/>
        <end position="20"/>
    </location>
</feature>
<dbReference type="SMART" id="SM01162">
    <property type="entry name" value="DUF1771"/>
    <property type="match status" value="1"/>
</dbReference>
<feature type="compositionally biased region" description="Polar residues" evidence="2">
    <location>
        <begin position="7"/>
        <end position="20"/>
    </location>
</feature>
<evidence type="ECO:0000256" key="2">
    <source>
        <dbReference type="SAM" id="MobiDB-lite"/>
    </source>
</evidence>
<dbReference type="AlphaFoldDB" id="A0A022QV79"/>
<dbReference type="InterPro" id="IPR036063">
    <property type="entry name" value="Smr_dom_sf"/>
</dbReference>
<evidence type="ECO:0000256" key="1">
    <source>
        <dbReference type="SAM" id="Coils"/>
    </source>
</evidence>
<accession>A0A022QV79</accession>
<dbReference type="Pfam" id="PF08590">
    <property type="entry name" value="DUF1771"/>
    <property type="match status" value="1"/>
</dbReference>
<reference evidence="4 5" key="1">
    <citation type="journal article" date="2013" name="Proc. Natl. Acad. Sci. U.S.A.">
        <title>Fine-scale variation in meiotic recombination in Mimulus inferred from population shotgun sequencing.</title>
        <authorList>
            <person name="Hellsten U."/>
            <person name="Wright K.M."/>
            <person name="Jenkins J."/>
            <person name="Shu S."/>
            <person name="Yuan Y."/>
            <person name="Wessler S.R."/>
            <person name="Schmutz J."/>
            <person name="Willis J.H."/>
            <person name="Rokhsar D.S."/>
        </authorList>
    </citation>
    <scope>NUCLEOTIDE SEQUENCE [LARGE SCALE GENOMIC DNA]</scope>
    <source>
        <strain evidence="5">cv. DUN x IM62</strain>
    </source>
</reference>
<dbReference type="STRING" id="4155.A0A022QV79"/>
<keyword evidence="1" id="KW-0175">Coiled coil</keyword>
<feature type="region of interest" description="Disordered" evidence="2">
    <location>
        <begin position="82"/>
        <end position="101"/>
    </location>
</feature>
<dbReference type="InterPro" id="IPR002625">
    <property type="entry name" value="Smr_dom"/>
</dbReference>
<evidence type="ECO:0000313" key="5">
    <source>
        <dbReference type="Proteomes" id="UP000030748"/>
    </source>
</evidence>
<dbReference type="EMBL" id="KI631018">
    <property type="protein sequence ID" value="EYU31223.1"/>
    <property type="molecule type" value="Genomic_DNA"/>
</dbReference>
<feature type="domain" description="Smr" evidence="3">
    <location>
        <begin position="205"/>
        <end position="323"/>
    </location>
</feature>
<gene>
    <name evidence="4" type="ORF">MIMGU_mgv1a009967mg</name>
</gene>
<evidence type="ECO:0000313" key="4">
    <source>
        <dbReference type="EMBL" id="EYU31223.1"/>
    </source>
</evidence>
<feature type="compositionally biased region" description="Polar residues" evidence="2">
    <location>
        <begin position="82"/>
        <end position="100"/>
    </location>
</feature>
<dbReference type="SUPFAM" id="SSF160443">
    <property type="entry name" value="SMR domain-like"/>
    <property type="match status" value="1"/>
</dbReference>